<gene>
    <name evidence="3" type="ORF">GCM10011430_10510</name>
</gene>
<reference evidence="3" key="1">
    <citation type="journal article" date="2014" name="Int. J. Syst. Evol. Microbiol.">
        <title>Complete genome sequence of Corynebacterium casei LMG S-19264T (=DSM 44701T), isolated from a smear-ripened cheese.</title>
        <authorList>
            <consortium name="US DOE Joint Genome Institute (JGI-PGF)"/>
            <person name="Walter F."/>
            <person name="Albersmeier A."/>
            <person name="Kalinowski J."/>
            <person name="Ruckert C."/>
        </authorList>
    </citation>
    <scope>NUCLEOTIDE SEQUENCE</scope>
    <source>
        <strain evidence="3">CCM 7664</strain>
    </source>
</reference>
<feature type="region of interest" description="Disordered" evidence="1">
    <location>
        <begin position="708"/>
        <end position="744"/>
    </location>
</feature>
<dbReference type="Gene3D" id="3.30.1330.60">
    <property type="entry name" value="OmpA-like domain"/>
    <property type="match status" value="1"/>
</dbReference>
<evidence type="ECO:0000256" key="1">
    <source>
        <dbReference type="SAM" id="MobiDB-lite"/>
    </source>
</evidence>
<comment type="caution">
    <text evidence="3">The sequence shown here is derived from an EMBL/GenBank/DDBJ whole genome shotgun (WGS) entry which is preliminary data.</text>
</comment>
<dbReference type="RefSeq" id="WP_188419888.1">
    <property type="nucleotide sequence ID" value="NZ_BMDP01000001.1"/>
</dbReference>
<dbReference type="Pfam" id="PF05359">
    <property type="entry name" value="DUF748"/>
    <property type="match status" value="1"/>
</dbReference>
<dbReference type="Proteomes" id="UP000627205">
    <property type="component" value="Unassembled WGS sequence"/>
</dbReference>
<dbReference type="AlphaFoldDB" id="A0A8J3AZJ0"/>
<dbReference type="InterPro" id="IPR052894">
    <property type="entry name" value="AsmA-related"/>
</dbReference>
<evidence type="ECO:0000313" key="3">
    <source>
        <dbReference type="EMBL" id="GGI53877.1"/>
    </source>
</evidence>
<feature type="compositionally biased region" description="Low complexity" evidence="1">
    <location>
        <begin position="372"/>
        <end position="389"/>
    </location>
</feature>
<reference evidence="3" key="2">
    <citation type="submission" date="2020-09" db="EMBL/GenBank/DDBJ databases">
        <authorList>
            <person name="Sun Q."/>
            <person name="Sedlacek I."/>
        </authorList>
    </citation>
    <scope>NUCLEOTIDE SEQUENCE</scope>
    <source>
        <strain evidence="3">CCM 7664</strain>
    </source>
</reference>
<dbReference type="SUPFAM" id="SSF103088">
    <property type="entry name" value="OmpA-like"/>
    <property type="match status" value="1"/>
</dbReference>
<organism evidence="3 4">
    <name type="scientific">Oxalicibacterium solurbis</name>
    <dbReference type="NCBI Taxonomy" id="69280"/>
    <lineage>
        <taxon>Bacteria</taxon>
        <taxon>Pseudomonadati</taxon>
        <taxon>Pseudomonadota</taxon>
        <taxon>Betaproteobacteria</taxon>
        <taxon>Burkholderiales</taxon>
        <taxon>Oxalobacteraceae</taxon>
        <taxon>Oxalicibacterium</taxon>
    </lineage>
</organism>
<dbReference type="InterPro" id="IPR008023">
    <property type="entry name" value="DUF748"/>
</dbReference>
<keyword evidence="2" id="KW-0812">Transmembrane</keyword>
<feature type="compositionally biased region" description="Low complexity" evidence="1">
    <location>
        <begin position="485"/>
        <end position="494"/>
    </location>
</feature>
<dbReference type="GO" id="GO:0005886">
    <property type="term" value="C:plasma membrane"/>
    <property type="evidence" value="ECO:0007669"/>
    <property type="project" value="TreeGrafter"/>
</dbReference>
<feature type="transmembrane region" description="Helical" evidence="2">
    <location>
        <begin position="25"/>
        <end position="47"/>
    </location>
</feature>
<dbReference type="EMBL" id="BMDP01000001">
    <property type="protein sequence ID" value="GGI53877.1"/>
    <property type="molecule type" value="Genomic_DNA"/>
</dbReference>
<evidence type="ECO:0008006" key="5">
    <source>
        <dbReference type="Google" id="ProtNLM"/>
    </source>
</evidence>
<feature type="region of interest" description="Disordered" evidence="1">
    <location>
        <begin position="467"/>
        <end position="505"/>
    </location>
</feature>
<feature type="region of interest" description="Disordered" evidence="1">
    <location>
        <begin position="357"/>
        <end position="404"/>
    </location>
</feature>
<evidence type="ECO:0000313" key="4">
    <source>
        <dbReference type="Proteomes" id="UP000627205"/>
    </source>
</evidence>
<protein>
    <recommendedName>
        <fullName evidence="5">DUF748 domain-containing protein</fullName>
    </recommendedName>
</protein>
<name>A0A8J3AZJ0_9BURK</name>
<proteinExistence type="predicted"/>
<sequence>MPNFLSRLPQTLRTFSRKPAARRSFIGLLAFILLIGLFGYFVLPGIIKSQAEQLISEKLNRQTTIGKVDVSPYAMRVTIHDMKMMEPEGDAVFASFGALTVNVSLQSLFRFAPVIEEFKLDAPYVHLVRKDAQHYNIDDLIALANSQPPKQEDSKPARFSVFNIQINGGRFELDDKLEQVVHKITDLKLGIPFISSLPSQVDVFVEPMLSANINGTPLLVKGKAHPFADPMEATVDLNLDNLDLTTYLKYIPGTPHFKLPSARLDMNMVAHFQQKKDAAPALLLTGDVTLKNVQLNDASDKSILKLPSLKVTLQDAKVLDSKIAVARVAIDGIETSIARAAGGRLNIDNLLTPPTATAPKAVQKSQPKQAKASTPAEQAAPSTAAATATEADKQTTKQAPPAKSAEPLVLALGELEIRNAAFSYADAQAAQPMQAGAKNFDLNVRNVNVDTGKRIVDIGEVVSNRAGFSLQQGNPPAARKRNGNAATTSTPSKPAAKKNGKKDETEESGYIVNIGKIAIADWSAQLEDRSLRRPAVTTIAPLNLAMQNVSTKPDARGRIDLQATVNKNGKLSVQGELGMAPLYGDLALDFRQVDIMQLQPYFTDQVNILLTRANVSGKGALRFAQTKGNFTGSFKGDVALDDLATVDKLSASDFLRWKSLSVKGMNVNFSPFSLDIDQVALNSFFARIIIDQTGRLNLQDIVRGEDGAQKSVTGQEHNPAATQERVRGTNVASAPLQQPAKPASAVPPIKIGKVLLRGGRVRFTDNFIRPHYTATLERLGGTVAGLSSDTNSNANVDLKGLVNSAPLAVAGRINPLKGDLSMDIRAEVRGMELAPLSTYSGRYIGYGIEKGKLTFDVSYKVEDRVLTAQNRLILEQLTLGDKVDSPDAPSLPVQFALSLLKDRNGVIDINLPIGGSLDDPQFSIGGIIVKVIVNLITKAVTAPFTLIGSMFGGGEELSHLAFDPGRAALTDKASEKLKTIAKALDDRPALKLEITGRTDPQADREGLKRASIDRKVRALKLKDMVARGQSAEGARVTVTPQEYPVLLKRVYKDEDFKKPRNMIGMQKDLPVEEMEKLMTENAKVGDDDLIVLGNRRAQAAKDWLTTEGKIPAERIFILASKSGADAKDGASASRVDFSLK</sequence>
<dbReference type="PANTHER" id="PTHR30441:SF8">
    <property type="entry name" value="DUF748 DOMAIN-CONTAINING PROTEIN"/>
    <property type="match status" value="1"/>
</dbReference>
<dbReference type="GO" id="GO:0090313">
    <property type="term" value="P:regulation of protein targeting to membrane"/>
    <property type="evidence" value="ECO:0007669"/>
    <property type="project" value="TreeGrafter"/>
</dbReference>
<dbReference type="InterPro" id="IPR036737">
    <property type="entry name" value="OmpA-like_sf"/>
</dbReference>
<dbReference type="PANTHER" id="PTHR30441">
    <property type="entry name" value="DUF748 DOMAIN-CONTAINING PROTEIN"/>
    <property type="match status" value="1"/>
</dbReference>
<keyword evidence="2" id="KW-0472">Membrane</keyword>
<evidence type="ECO:0000256" key="2">
    <source>
        <dbReference type="SAM" id="Phobius"/>
    </source>
</evidence>
<accession>A0A8J3AZJ0</accession>
<keyword evidence="4" id="KW-1185">Reference proteome</keyword>
<keyword evidence="2" id="KW-1133">Transmembrane helix</keyword>